<proteinExistence type="predicted"/>
<feature type="domain" description="Bacteriophage T5 Orf172 DNA-binding" evidence="1">
    <location>
        <begin position="122"/>
        <end position="190"/>
    </location>
</feature>
<organism evidence="2 3">
    <name type="scientific">Segatella copri</name>
    <dbReference type="NCBI Taxonomy" id="165179"/>
    <lineage>
        <taxon>Bacteria</taxon>
        <taxon>Pseudomonadati</taxon>
        <taxon>Bacteroidota</taxon>
        <taxon>Bacteroidia</taxon>
        <taxon>Bacteroidales</taxon>
        <taxon>Prevotellaceae</taxon>
        <taxon>Segatella</taxon>
    </lineage>
</organism>
<reference evidence="3" key="1">
    <citation type="submission" date="2019-09" db="EMBL/GenBank/DDBJ databases">
        <title>Distinct polysaccharide growth profiles of human intestinal Prevotella copri isolates.</title>
        <authorList>
            <person name="Fehlner-Peach H."/>
            <person name="Magnabosco C."/>
            <person name="Raghavan V."/>
            <person name="Scher J.U."/>
            <person name="Tett A."/>
            <person name="Cox L.M."/>
            <person name="Gottsegen C."/>
            <person name="Watters A."/>
            <person name="Wiltshire- Gordon J.D."/>
            <person name="Segata N."/>
            <person name="Bonneau R."/>
            <person name="Littman D.R."/>
        </authorList>
    </citation>
    <scope>NUCLEOTIDE SEQUENCE [LARGE SCALE GENOMIC DNA]</scope>
    <source>
        <strain evidence="3">BU41712</strain>
    </source>
</reference>
<protein>
    <submittedName>
        <fullName evidence="2">GIY-YIG nuclease family protein</fullName>
    </submittedName>
</protein>
<comment type="caution">
    <text evidence="2">The sequence shown here is derived from an EMBL/GenBank/DDBJ whole genome shotgun (WGS) entry which is preliminary data.</text>
</comment>
<dbReference type="EMBL" id="VZBZ01000164">
    <property type="protein sequence ID" value="MQN79058.1"/>
    <property type="molecule type" value="Genomic_DNA"/>
</dbReference>
<accession>A0AA90UM40</accession>
<gene>
    <name evidence="2" type="ORF">F7D71_14580</name>
</gene>
<dbReference type="Pfam" id="PF13455">
    <property type="entry name" value="MUG113"/>
    <property type="match status" value="1"/>
</dbReference>
<dbReference type="SMART" id="SM00974">
    <property type="entry name" value="T5orf172"/>
    <property type="match status" value="1"/>
</dbReference>
<dbReference type="AlphaFoldDB" id="A0AA90UM40"/>
<dbReference type="RefSeq" id="WP_153093712.1">
    <property type="nucleotide sequence ID" value="NZ_VZBX01000138.1"/>
</dbReference>
<dbReference type="InterPro" id="IPR018306">
    <property type="entry name" value="Phage_T5_Orf172_DNA-bd"/>
</dbReference>
<dbReference type="Proteomes" id="UP000423156">
    <property type="component" value="Unassembled WGS sequence"/>
</dbReference>
<evidence type="ECO:0000259" key="1">
    <source>
        <dbReference type="SMART" id="SM00974"/>
    </source>
</evidence>
<evidence type="ECO:0000313" key="3">
    <source>
        <dbReference type="Proteomes" id="UP000423156"/>
    </source>
</evidence>
<name>A0AA90UM40_9BACT</name>
<evidence type="ECO:0000313" key="2">
    <source>
        <dbReference type="EMBL" id="MQN79058.1"/>
    </source>
</evidence>
<sequence>MKHKGGNVYGSIYERKRKNGGISYTAEIQFQGQTMRRTSKDKAKLEEWKDSICNKLNSVLDRYNAELGEQLAIVKNKLYAEMMDKAKAIMDEAKLFDLRNKVCAGSIGLRPKTYFQTYLARSNANGLIKIGKSKDIHTRMQVLSTKKVQLIGYVDRDIEVHLHSVYNAKRVQGEWFRLSDEEVDGIIKTFGFEAPGVLFLRA</sequence>